<protein>
    <submittedName>
        <fullName evidence="2">Uncharacterized protein</fullName>
    </submittedName>
</protein>
<accession>A0A6J4V1T8</accession>
<gene>
    <name evidence="2" type="ORF">AVDCRST_MAG19-2094</name>
</gene>
<proteinExistence type="predicted"/>
<dbReference type="AlphaFoldDB" id="A0A6J4V1T8"/>
<reference evidence="2" key="1">
    <citation type="submission" date="2020-02" db="EMBL/GenBank/DDBJ databases">
        <authorList>
            <person name="Meier V. D."/>
        </authorList>
    </citation>
    <scope>NUCLEOTIDE SEQUENCE</scope>
    <source>
        <strain evidence="2">AVDCRST_MAG19</strain>
    </source>
</reference>
<feature type="compositionally biased region" description="Low complexity" evidence="1">
    <location>
        <begin position="160"/>
        <end position="176"/>
    </location>
</feature>
<dbReference type="EMBL" id="CADCWL010000094">
    <property type="protein sequence ID" value="CAA9564299.1"/>
    <property type="molecule type" value="Genomic_DNA"/>
</dbReference>
<evidence type="ECO:0000313" key="2">
    <source>
        <dbReference type="EMBL" id="CAA9564299.1"/>
    </source>
</evidence>
<name>A0A6J4V1T8_9BACT</name>
<sequence length="176" mass="18633">MEDRVDAAGPLAPEEHSRLGAAEIAALLGKGVDDGPAVDLMGLHARELSELGRLCRDRDDGRIAGQKEAADGSVETPVGLFAGMPFVPNVGRYDELGVPFRKVVPLAATDRSLAFGDEGWSRFGNIDRLTIFVDSLVPHLHRVDGVLPYGPVPAARSRAGEPTRAARAAGGRDSGW</sequence>
<dbReference type="InterPro" id="IPR019438">
    <property type="entry name" value="Q_salvage"/>
</dbReference>
<organism evidence="2">
    <name type="scientific">uncultured Thermomicrobiales bacterium</name>
    <dbReference type="NCBI Taxonomy" id="1645740"/>
    <lineage>
        <taxon>Bacteria</taxon>
        <taxon>Pseudomonadati</taxon>
        <taxon>Thermomicrobiota</taxon>
        <taxon>Thermomicrobia</taxon>
        <taxon>Thermomicrobiales</taxon>
        <taxon>environmental samples</taxon>
    </lineage>
</organism>
<feature type="region of interest" description="Disordered" evidence="1">
    <location>
        <begin position="155"/>
        <end position="176"/>
    </location>
</feature>
<dbReference type="Pfam" id="PF10343">
    <property type="entry name" value="Q_salvage"/>
    <property type="match status" value="1"/>
</dbReference>
<evidence type="ECO:0000256" key="1">
    <source>
        <dbReference type="SAM" id="MobiDB-lite"/>
    </source>
</evidence>